<proteinExistence type="predicted"/>
<dbReference type="InterPro" id="IPR043128">
    <property type="entry name" value="Rev_trsase/Diguanyl_cyclase"/>
</dbReference>
<comment type="caution">
    <text evidence="2">The sequence shown here is derived from an EMBL/GenBank/DDBJ whole genome shotgun (WGS) entry which is preliminary data.</text>
</comment>
<sequence length="317" mass="36477">MATVCLEEGTSDWFPIKRGVRQGCILSPSLFSIYTERIMRGVEHDGQHLDFQAIKMNGEEIKELRYADDTTLISKTPDGLNHILQSVKNHSEEKDLYLNPSKTKIMATDKCTDVPKLLVNNEELESVETFVYLGAQIKKDGKITPEIRRRLAIAAGKFQKLWKCQTLVTKLRTLKACIFLVATYGCESWTITKCVVKKINAFEMKSYRKILRIPWCDRVTNDEVLERVNIQNCQLMNNIRKLKLTYFGHVKRHNTLEKLCMEGMVEGKRGRGRPKRRWNEDVAEWLKTPATRAGATAQDNRLFRSLVWKATSSPDPP</sequence>
<dbReference type="AlphaFoldDB" id="A0AAV4EPN0"/>
<keyword evidence="2" id="KW-0540">Nuclease</keyword>
<dbReference type="Proteomes" id="UP000762676">
    <property type="component" value="Unassembled WGS sequence"/>
</dbReference>
<dbReference type="GO" id="GO:0004519">
    <property type="term" value="F:endonuclease activity"/>
    <property type="evidence" value="ECO:0007669"/>
    <property type="project" value="UniProtKB-KW"/>
</dbReference>
<organism evidence="2 3">
    <name type="scientific">Elysia marginata</name>
    <dbReference type="NCBI Taxonomy" id="1093978"/>
    <lineage>
        <taxon>Eukaryota</taxon>
        <taxon>Metazoa</taxon>
        <taxon>Spiralia</taxon>
        <taxon>Lophotrochozoa</taxon>
        <taxon>Mollusca</taxon>
        <taxon>Gastropoda</taxon>
        <taxon>Heterobranchia</taxon>
        <taxon>Euthyneura</taxon>
        <taxon>Panpulmonata</taxon>
        <taxon>Sacoglossa</taxon>
        <taxon>Placobranchoidea</taxon>
        <taxon>Plakobranchidae</taxon>
        <taxon>Elysia</taxon>
    </lineage>
</organism>
<evidence type="ECO:0000313" key="2">
    <source>
        <dbReference type="EMBL" id="GFR62375.1"/>
    </source>
</evidence>
<dbReference type="PANTHER" id="PTHR47027:SF8">
    <property type="entry name" value="RIBONUCLEASE H"/>
    <property type="match status" value="1"/>
</dbReference>
<dbReference type="PANTHER" id="PTHR47027">
    <property type="entry name" value="REVERSE TRANSCRIPTASE DOMAIN-CONTAINING PROTEIN"/>
    <property type="match status" value="1"/>
</dbReference>
<feature type="domain" description="Reverse transcriptase" evidence="1">
    <location>
        <begin position="1"/>
        <end position="137"/>
    </location>
</feature>
<dbReference type="InterPro" id="IPR043502">
    <property type="entry name" value="DNA/RNA_pol_sf"/>
</dbReference>
<gene>
    <name evidence="2" type="ORF">ElyMa_003580200</name>
</gene>
<dbReference type="Pfam" id="PF00078">
    <property type="entry name" value="RVT_1"/>
    <property type="match status" value="1"/>
</dbReference>
<accession>A0AAV4EPN0</accession>
<protein>
    <submittedName>
        <fullName evidence="2">Endonuclease-reverse transcriptase</fullName>
    </submittedName>
</protein>
<dbReference type="EMBL" id="BMAT01007339">
    <property type="protein sequence ID" value="GFR62375.1"/>
    <property type="molecule type" value="Genomic_DNA"/>
</dbReference>
<dbReference type="PROSITE" id="PS50878">
    <property type="entry name" value="RT_POL"/>
    <property type="match status" value="1"/>
</dbReference>
<name>A0AAV4EPN0_9GAST</name>
<reference evidence="2 3" key="1">
    <citation type="journal article" date="2021" name="Elife">
        <title>Chloroplast acquisition without the gene transfer in kleptoplastic sea slugs, Plakobranchus ocellatus.</title>
        <authorList>
            <person name="Maeda T."/>
            <person name="Takahashi S."/>
            <person name="Yoshida T."/>
            <person name="Shimamura S."/>
            <person name="Takaki Y."/>
            <person name="Nagai Y."/>
            <person name="Toyoda A."/>
            <person name="Suzuki Y."/>
            <person name="Arimoto A."/>
            <person name="Ishii H."/>
            <person name="Satoh N."/>
            <person name="Nishiyama T."/>
            <person name="Hasebe M."/>
            <person name="Maruyama T."/>
            <person name="Minagawa J."/>
            <person name="Obokata J."/>
            <person name="Shigenobu S."/>
        </authorList>
    </citation>
    <scope>NUCLEOTIDE SEQUENCE [LARGE SCALE GENOMIC DNA]</scope>
</reference>
<keyword evidence="2" id="KW-0255">Endonuclease</keyword>
<dbReference type="Gene3D" id="3.30.70.270">
    <property type="match status" value="1"/>
</dbReference>
<evidence type="ECO:0000313" key="3">
    <source>
        <dbReference type="Proteomes" id="UP000762676"/>
    </source>
</evidence>
<keyword evidence="2" id="KW-0378">Hydrolase</keyword>
<keyword evidence="3" id="KW-1185">Reference proteome</keyword>
<evidence type="ECO:0000259" key="1">
    <source>
        <dbReference type="PROSITE" id="PS50878"/>
    </source>
</evidence>
<dbReference type="InterPro" id="IPR000477">
    <property type="entry name" value="RT_dom"/>
</dbReference>
<dbReference type="SUPFAM" id="SSF56672">
    <property type="entry name" value="DNA/RNA polymerases"/>
    <property type="match status" value="1"/>
</dbReference>